<accession>A0A5Q4YXW9</accession>
<keyword evidence="4" id="KW-1185">Reference proteome</keyword>
<feature type="domain" description="Amidase" evidence="1">
    <location>
        <begin position="19"/>
        <end position="435"/>
    </location>
</feature>
<dbReference type="InterPro" id="IPR000120">
    <property type="entry name" value="Amidase"/>
</dbReference>
<dbReference type="PANTHER" id="PTHR11895:SF169">
    <property type="entry name" value="GLUTAMYL-TRNA(GLN) AMIDOTRANSFERASE"/>
    <property type="match status" value="1"/>
</dbReference>
<feature type="domain" description="Allophanate hydrolase C-terminal" evidence="2">
    <location>
        <begin position="501"/>
        <end position="628"/>
    </location>
</feature>
<evidence type="ECO:0000313" key="4">
    <source>
        <dbReference type="Proteomes" id="UP000325811"/>
    </source>
</evidence>
<protein>
    <submittedName>
        <fullName evidence="3">Allophanate hydrolase</fullName>
        <ecNumber evidence="3">3.5.1.54</ecNumber>
    </submittedName>
</protein>
<dbReference type="EMBL" id="LR699554">
    <property type="protein sequence ID" value="VVD33022.1"/>
    <property type="molecule type" value="Genomic_DNA"/>
</dbReference>
<dbReference type="InterPro" id="IPR023631">
    <property type="entry name" value="Amidase_dom"/>
</dbReference>
<organism evidence="3 4">
    <name type="scientific">Paraburkholderia dioscoreae</name>
    <dbReference type="NCBI Taxonomy" id="2604047"/>
    <lineage>
        <taxon>Bacteria</taxon>
        <taxon>Pseudomonadati</taxon>
        <taxon>Pseudomonadota</taxon>
        <taxon>Betaproteobacteria</taxon>
        <taxon>Burkholderiales</taxon>
        <taxon>Burkholderiaceae</taxon>
        <taxon>Paraburkholderia</taxon>
    </lineage>
</organism>
<dbReference type="InterPro" id="IPR053844">
    <property type="entry name" value="AH_C"/>
</dbReference>
<keyword evidence="3" id="KW-0378">Hydrolase</keyword>
<dbReference type="GO" id="GO:0004039">
    <property type="term" value="F:allophanate hydrolase activity"/>
    <property type="evidence" value="ECO:0007669"/>
    <property type="project" value="UniProtKB-EC"/>
</dbReference>
<dbReference type="Gene3D" id="3.90.1300.10">
    <property type="entry name" value="Amidase signature (AS) domain"/>
    <property type="match status" value="1"/>
</dbReference>
<proteinExistence type="predicted"/>
<gene>
    <name evidence="3" type="primary">atzF</name>
    <name evidence="3" type="ORF">PDMSB3_1738</name>
</gene>
<evidence type="ECO:0000259" key="2">
    <source>
        <dbReference type="Pfam" id="PF21986"/>
    </source>
</evidence>
<sequence length="643" mass="66917">MTVKGLLAAYAAGSLTPTEAVTAALAQIDAIDRPEVWILRVPAADLQARAKALEALYEAQGSAVFEQMPLFGVPFAVKDNIDVAGLPTTAACEPFAYTPDASAFAVQRLVDAGAILIGKTNLDQFATGLVGTRSPYGAVRHAGSPPYVSGGSSSGSAVAVAAGCVAFSLGTDTAGSGRVPAGFNGLVGLKPSLGLVSKRGVVPACRSLDTISVFAHDVDDAWRVLSEIACFDSLDGYSRKVPALGLLRAAPRIGVPEQLEFYGDTAASQAFSSALDTLTTHLHLTTQSIDFEPLKAVSALLYDGPWVAERRAALGTFFETHHEAIDPVVAKVIGKAEQFNAADAFNGQYALADLKRHAEALFEAIDILIVPTTPTHPLIADVKANPVELNSQLGYYTNFVNLLDLCALAVPCQRRSDGLPAGVTLIAPSGADRRLAELGARIQALFASATEAASAGNTSEAANTNEAVNSNDVANTNEAANTAAASIAALIQPLPFQEPTVTLAVVGAHLRGQPLNWQLQEAGARFVEAAHTAPGYKLYALANTQPPKPGLVRATLQQGWPIAVELWEVPLRTFGKFVADVPAPLGIGTLELASGHSVKGFICEPSAVSDDSGALDITSFGGWLAYLASLKANPQPTPQANAL</sequence>
<evidence type="ECO:0000259" key="1">
    <source>
        <dbReference type="Pfam" id="PF01425"/>
    </source>
</evidence>
<dbReference type="Gene3D" id="3.10.490.10">
    <property type="entry name" value="Gamma-glutamyl cyclotransferase-like"/>
    <property type="match status" value="1"/>
</dbReference>
<dbReference type="Pfam" id="PF21986">
    <property type="entry name" value="AH_C"/>
    <property type="match status" value="1"/>
</dbReference>
<dbReference type="Gene3D" id="1.20.58.1700">
    <property type="match status" value="1"/>
</dbReference>
<dbReference type="NCBIfam" id="NF006043">
    <property type="entry name" value="PRK08186.1"/>
    <property type="match status" value="1"/>
</dbReference>
<dbReference type="InterPro" id="IPR014085">
    <property type="entry name" value="Allophanate_hydrolase"/>
</dbReference>
<dbReference type="SUPFAM" id="SSF75304">
    <property type="entry name" value="Amidase signature (AS) enzymes"/>
    <property type="match status" value="1"/>
</dbReference>
<reference evidence="3 4" key="1">
    <citation type="submission" date="2019-08" db="EMBL/GenBank/DDBJ databases">
        <authorList>
            <person name="Herpell B J."/>
        </authorList>
    </citation>
    <scope>NUCLEOTIDE SEQUENCE [LARGE SCALE GENOMIC DNA]</scope>
    <source>
        <strain evidence="4">Msb3</strain>
    </source>
</reference>
<dbReference type="EC" id="3.5.1.54" evidence="3"/>
<dbReference type="PANTHER" id="PTHR11895">
    <property type="entry name" value="TRANSAMIDASE"/>
    <property type="match status" value="1"/>
</dbReference>
<dbReference type="AlphaFoldDB" id="A0A5Q4YXW9"/>
<dbReference type="Pfam" id="PF01425">
    <property type="entry name" value="Amidase"/>
    <property type="match status" value="1"/>
</dbReference>
<dbReference type="InterPro" id="IPR036928">
    <property type="entry name" value="AS_sf"/>
</dbReference>
<dbReference type="RefSeq" id="WP_007177329.1">
    <property type="nucleotide sequence ID" value="NZ_LR699554.1"/>
</dbReference>
<name>A0A5Q4YXW9_9BURK</name>
<dbReference type="Proteomes" id="UP000325811">
    <property type="component" value="Chromosome II"/>
</dbReference>
<dbReference type="KEGG" id="pdio:PDMSB3_1738.1"/>
<dbReference type="NCBIfam" id="TIGR02713">
    <property type="entry name" value="allophanate_hyd"/>
    <property type="match status" value="1"/>
</dbReference>
<evidence type="ECO:0000313" key="3">
    <source>
        <dbReference type="EMBL" id="VVD33022.1"/>
    </source>
</evidence>